<evidence type="ECO:0000313" key="2">
    <source>
        <dbReference type="Proteomes" id="UP000328092"/>
    </source>
</evidence>
<organism evidence="1 2">
    <name type="scientific">Bradyrhizobium ivorense</name>
    <dbReference type="NCBI Taxonomy" id="2511166"/>
    <lineage>
        <taxon>Bacteria</taxon>
        <taxon>Pseudomonadati</taxon>
        <taxon>Pseudomonadota</taxon>
        <taxon>Alphaproteobacteria</taxon>
        <taxon>Hyphomicrobiales</taxon>
        <taxon>Nitrobacteraceae</taxon>
        <taxon>Bradyrhizobium</taxon>
    </lineage>
</organism>
<name>A0A508T1A8_9BRAD</name>
<gene>
    <name evidence="1" type="ORF">CI1B_22360</name>
</gene>
<protein>
    <recommendedName>
        <fullName evidence="3">Transposase</fullName>
    </recommendedName>
</protein>
<dbReference type="AlphaFoldDB" id="A0A508T1A8"/>
<accession>A0A508T1A8</accession>
<dbReference type="EMBL" id="CAADFC020000008">
    <property type="protein sequence ID" value="VIO68613.1"/>
    <property type="molecule type" value="Genomic_DNA"/>
</dbReference>
<keyword evidence="2" id="KW-1185">Reference proteome</keyword>
<dbReference type="InterPro" id="IPR008878">
    <property type="entry name" value="Transposase_IS66_Orf2"/>
</dbReference>
<reference evidence="1" key="1">
    <citation type="submission" date="2019-02" db="EMBL/GenBank/DDBJ databases">
        <authorList>
            <person name="Pothier F.J."/>
        </authorList>
    </citation>
    <scope>NUCLEOTIDE SEQUENCE</scope>
    <source>
        <strain evidence="1">CI-1B</strain>
    </source>
</reference>
<evidence type="ECO:0000313" key="1">
    <source>
        <dbReference type="EMBL" id="VIO68613.1"/>
    </source>
</evidence>
<dbReference type="Pfam" id="PF05717">
    <property type="entry name" value="TnpB_IS66"/>
    <property type="match status" value="1"/>
</dbReference>
<comment type="caution">
    <text evidence="1">The sequence shown here is derived from an EMBL/GenBank/DDBJ whole genome shotgun (WGS) entry which is preliminary data.</text>
</comment>
<proteinExistence type="predicted"/>
<sequence length="53" mass="5636">MISFGPMVRVFLATQPIDFRKGVHGLVAVVAEGLGGEPTAATFMSSDRSDRIV</sequence>
<evidence type="ECO:0008006" key="3">
    <source>
        <dbReference type="Google" id="ProtNLM"/>
    </source>
</evidence>
<dbReference type="Proteomes" id="UP000328092">
    <property type="component" value="Unassembled WGS sequence"/>
</dbReference>